<evidence type="ECO:0000256" key="1">
    <source>
        <dbReference type="SAM" id="MobiDB-lite"/>
    </source>
</evidence>
<evidence type="ECO:0000256" key="2">
    <source>
        <dbReference type="SAM" id="Phobius"/>
    </source>
</evidence>
<organism evidence="4 5">
    <name type="scientific">Nocardioides aromaticivorans</name>
    <dbReference type="NCBI Taxonomy" id="200618"/>
    <lineage>
        <taxon>Bacteria</taxon>
        <taxon>Bacillati</taxon>
        <taxon>Actinomycetota</taxon>
        <taxon>Actinomycetes</taxon>
        <taxon>Propionibacteriales</taxon>
        <taxon>Nocardioidaceae</taxon>
        <taxon>Nocardioides</taxon>
    </lineage>
</organism>
<proteinExistence type="predicted"/>
<feature type="transmembrane region" description="Helical" evidence="2">
    <location>
        <begin position="44"/>
        <end position="63"/>
    </location>
</feature>
<feature type="region of interest" description="Disordered" evidence="1">
    <location>
        <begin position="240"/>
        <end position="259"/>
    </location>
</feature>
<feature type="compositionally biased region" description="Polar residues" evidence="1">
    <location>
        <begin position="1"/>
        <end position="11"/>
    </location>
</feature>
<dbReference type="Proteomes" id="UP000562045">
    <property type="component" value="Unassembled WGS sequence"/>
</dbReference>
<dbReference type="RefSeq" id="WP_179652890.1">
    <property type="nucleotide sequence ID" value="NZ_JACBZM010000002.1"/>
</dbReference>
<feature type="region of interest" description="Disordered" evidence="1">
    <location>
        <begin position="1"/>
        <end position="24"/>
    </location>
</feature>
<evidence type="ECO:0000313" key="5">
    <source>
        <dbReference type="Proteomes" id="UP000562045"/>
    </source>
</evidence>
<keyword evidence="2" id="KW-1133">Transmembrane helix</keyword>
<accession>A0A7Y9ZQH6</accession>
<dbReference type="Gene3D" id="3.90.1210.10">
    <property type="entry name" value="Antifreeze-like/N-acetylneuraminic acid synthase C-terminal domain"/>
    <property type="match status" value="1"/>
</dbReference>
<protein>
    <submittedName>
        <fullName evidence="4">Flp pilus assembly protein CpaB</fullName>
    </submittedName>
</protein>
<name>A0A7Y9ZQH6_9ACTN</name>
<comment type="caution">
    <text evidence="4">The sequence shown here is derived from an EMBL/GenBank/DDBJ whole genome shotgun (WGS) entry which is preliminary data.</text>
</comment>
<feature type="domain" description="SAF" evidence="3">
    <location>
        <begin position="69"/>
        <end position="138"/>
    </location>
</feature>
<sequence>MTSLDSRTSGRANDRRTAPLPGGLPGAASLSKAVSKAPRKYGQMLISALVVIAAVIAGGWLYVNKGGVEEVLVVAQPIPAGHPITEDDVRTSKDPLLVSRSVSGIDGAIPVSEVDSVFGQRTTVALLPGQVLTEDSLTSDLLPQAGKRLIAVNLPAGRVPDTLAPGSVVDAIAVPQEGQSGDPKMLDDPTVISAGATVYSSKKSQDGTVVVTILISETDAKTVAAYGAVGQLTLLQAPITEGDPADSAPQNDSATGGQG</sequence>
<keyword evidence="2" id="KW-0472">Membrane</keyword>
<dbReference type="EMBL" id="JACBZM010000002">
    <property type="protein sequence ID" value="NYI47906.1"/>
    <property type="molecule type" value="Genomic_DNA"/>
</dbReference>
<dbReference type="SMART" id="SM00858">
    <property type="entry name" value="SAF"/>
    <property type="match status" value="1"/>
</dbReference>
<dbReference type="AlphaFoldDB" id="A0A7Y9ZQH6"/>
<keyword evidence="2" id="KW-0812">Transmembrane</keyword>
<dbReference type="Pfam" id="PF08666">
    <property type="entry name" value="SAF"/>
    <property type="match status" value="1"/>
</dbReference>
<evidence type="ECO:0000259" key="3">
    <source>
        <dbReference type="SMART" id="SM00858"/>
    </source>
</evidence>
<feature type="compositionally biased region" description="Polar residues" evidence="1">
    <location>
        <begin position="248"/>
        <end position="259"/>
    </location>
</feature>
<reference evidence="4 5" key="1">
    <citation type="submission" date="2020-07" db="EMBL/GenBank/DDBJ databases">
        <title>Sequencing the genomes of 1000 actinobacteria strains.</title>
        <authorList>
            <person name="Klenk H.-P."/>
        </authorList>
    </citation>
    <scope>NUCLEOTIDE SEQUENCE [LARGE SCALE GENOMIC DNA]</scope>
    <source>
        <strain evidence="4 5">DSM 15131</strain>
    </source>
</reference>
<gene>
    <name evidence="4" type="ORF">BJ993_005052</name>
</gene>
<evidence type="ECO:0000313" key="4">
    <source>
        <dbReference type="EMBL" id="NYI47906.1"/>
    </source>
</evidence>
<dbReference type="InterPro" id="IPR013974">
    <property type="entry name" value="SAF"/>
</dbReference>
<dbReference type="CDD" id="cd11614">
    <property type="entry name" value="SAF_CpaB_FlgA_like"/>
    <property type="match status" value="1"/>
</dbReference>